<dbReference type="Pfam" id="PF00440">
    <property type="entry name" value="TetR_N"/>
    <property type="match status" value="1"/>
</dbReference>
<dbReference type="SUPFAM" id="SSF48498">
    <property type="entry name" value="Tetracyclin repressor-like, C-terminal domain"/>
    <property type="match status" value="1"/>
</dbReference>
<dbReference type="InterPro" id="IPR036271">
    <property type="entry name" value="Tet_transcr_reg_TetR-rel_C_sf"/>
</dbReference>
<dbReference type="InterPro" id="IPR009057">
    <property type="entry name" value="Homeodomain-like_sf"/>
</dbReference>
<dbReference type="EMBL" id="SNAA01000011">
    <property type="protein sequence ID" value="TDL78404.1"/>
    <property type="molecule type" value="Genomic_DNA"/>
</dbReference>
<keyword evidence="7" id="KW-1185">Reference proteome</keyword>
<dbReference type="PROSITE" id="PS01081">
    <property type="entry name" value="HTH_TETR_1"/>
    <property type="match status" value="1"/>
</dbReference>
<sequence>MADGGSQIRRGRKYDQVLAGACDVFLRDGFEGASVDEIAKCAGVSKATLYSYFPDKRLLFLEVGQCECRRQAAEGIDPAGLESPPAVTLRLAGEQILRLLTSKLGQQVFRLCVAESHRFPELGRRFWECGPGLIERSLGTYLEAACRRGELVIDDISLAAHQFAELCKAELVPRMIFGLQSEFTEAERTRVIDGAVETFLARYAPAT</sequence>
<protein>
    <submittedName>
        <fullName evidence="6">TetR/AcrR family transcriptional regulator</fullName>
    </submittedName>
</protein>
<dbReference type="PANTHER" id="PTHR30055:SF146">
    <property type="entry name" value="HTH-TYPE TRANSCRIPTIONAL DUAL REGULATOR CECR"/>
    <property type="match status" value="1"/>
</dbReference>
<dbReference type="InterPro" id="IPR001647">
    <property type="entry name" value="HTH_TetR"/>
</dbReference>
<keyword evidence="3" id="KW-0804">Transcription</keyword>
<dbReference type="GO" id="GO:0000976">
    <property type="term" value="F:transcription cis-regulatory region binding"/>
    <property type="evidence" value="ECO:0007669"/>
    <property type="project" value="TreeGrafter"/>
</dbReference>
<evidence type="ECO:0000256" key="3">
    <source>
        <dbReference type="ARBA" id="ARBA00023163"/>
    </source>
</evidence>
<keyword evidence="1" id="KW-0805">Transcription regulation</keyword>
<dbReference type="PRINTS" id="PR00455">
    <property type="entry name" value="HTHTETR"/>
</dbReference>
<dbReference type="Gene3D" id="1.10.10.60">
    <property type="entry name" value="Homeodomain-like"/>
    <property type="match status" value="1"/>
</dbReference>
<evidence type="ECO:0000313" key="6">
    <source>
        <dbReference type="EMBL" id="TDL78404.1"/>
    </source>
</evidence>
<comment type="caution">
    <text evidence="6">The sequence shown here is derived from an EMBL/GenBank/DDBJ whole genome shotgun (WGS) entry which is preliminary data.</text>
</comment>
<dbReference type="SUPFAM" id="SSF46689">
    <property type="entry name" value="Homeodomain-like"/>
    <property type="match status" value="1"/>
</dbReference>
<dbReference type="InterPro" id="IPR039536">
    <property type="entry name" value="TetR_C_Proteobacteria"/>
</dbReference>
<evidence type="ECO:0000313" key="7">
    <source>
        <dbReference type="Proteomes" id="UP000295701"/>
    </source>
</evidence>
<feature type="domain" description="HTH tetR-type" evidence="5">
    <location>
        <begin position="11"/>
        <end position="71"/>
    </location>
</feature>
<keyword evidence="2 4" id="KW-0238">DNA-binding</keyword>
<dbReference type="PANTHER" id="PTHR30055">
    <property type="entry name" value="HTH-TYPE TRANSCRIPTIONAL REGULATOR RUTR"/>
    <property type="match status" value="1"/>
</dbReference>
<dbReference type="InterPro" id="IPR023772">
    <property type="entry name" value="DNA-bd_HTH_TetR-type_CS"/>
</dbReference>
<feature type="DNA-binding region" description="H-T-H motif" evidence="4">
    <location>
        <begin position="34"/>
        <end position="53"/>
    </location>
</feature>
<dbReference type="Proteomes" id="UP000295701">
    <property type="component" value="Unassembled WGS sequence"/>
</dbReference>
<evidence type="ECO:0000256" key="4">
    <source>
        <dbReference type="PROSITE-ProRule" id="PRU00335"/>
    </source>
</evidence>
<evidence type="ECO:0000256" key="1">
    <source>
        <dbReference type="ARBA" id="ARBA00023015"/>
    </source>
</evidence>
<reference evidence="6 7" key="1">
    <citation type="submission" date="2019-03" db="EMBL/GenBank/DDBJ databases">
        <title>Primorskyibacter sp. SS33 isolated from sediments.</title>
        <authorList>
            <person name="Xunke S."/>
        </authorList>
    </citation>
    <scope>NUCLEOTIDE SEQUENCE [LARGE SCALE GENOMIC DNA]</scope>
    <source>
        <strain evidence="6 7">SS33</strain>
    </source>
</reference>
<organism evidence="6 7">
    <name type="scientific">Palleronia sediminis</name>
    <dbReference type="NCBI Taxonomy" id="2547833"/>
    <lineage>
        <taxon>Bacteria</taxon>
        <taxon>Pseudomonadati</taxon>
        <taxon>Pseudomonadota</taxon>
        <taxon>Alphaproteobacteria</taxon>
        <taxon>Rhodobacterales</taxon>
        <taxon>Roseobacteraceae</taxon>
        <taxon>Palleronia</taxon>
    </lineage>
</organism>
<evidence type="ECO:0000259" key="5">
    <source>
        <dbReference type="PROSITE" id="PS50977"/>
    </source>
</evidence>
<name>A0A4R6A6Q2_9RHOB</name>
<proteinExistence type="predicted"/>
<dbReference type="AlphaFoldDB" id="A0A4R6A6Q2"/>
<dbReference type="OrthoDB" id="9816431at2"/>
<dbReference type="RefSeq" id="WP_133397077.1">
    <property type="nucleotide sequence ID" value="NZ_SNAA01000011.1"/>
</dbReference>
<evidence type="ECO:0000256" key="2">
    <source>
        <dbReference type="ARBA" id="ARBA00023125"/>
    </source>
</evidence>
<accession>A0A4R6A6Q2</accession>
<dbReference type="FunFam" id="1.10.10.60:FF:000141">
    <property type="entry name" value="TetR family transcriptional regulator"/>
    <property type="match status" value="1"/>
</dbReference>
<dbReference type="GO" id="GO:0003700">
    <property type="term" value="F:DNA-binding transcription factor activity"/>
    <property type="evidence" value="ECO:0007669"/>
    <property type="project" value="TreeGrafter"/>
</dbReference>
<dbReference type="InterPro" id="IPR050109">
    <property type="entry name" value="HTH-type_TetR-like_transc_reg"/>
</dbReference>
<dbReference type="Gene3D" id="1.10.357.10">
    <property type="entry name" value="Tetracycline Repressor, domain 2"/>
    <property type="match status" value="1"/>
</dbReference>
<dbReference type="Pfam" id="PF14246">
    <property type="entry name" value="TetR_C_7"/>
    <property type="match status" value="1"/>
</dbReference>
<dbReference type="PROSITE" id="PS50977">
    <property type="entry name" value="HTH_TETR_2"/>
    <property type="match status" value="1"/>
</dbReference>
<gene>
    <name evidence="6" type="ORF">E2L08_10705</name>
</gene>